<dbReference type="GO" id="GO:0019843">
    <property type="term" value="F:rRNA binding"/>
    <property type="evidence" value="ECO:0007669"/>
    <property type="project" value="InterPro"/>
</dbReference>
<evidence type="ECO:0000256" key="3">
    <source>
        <dbReference type="ARBA" id="ARBA00023274"/>
    </source>
</evidence>
<dbReference type="Gene3D" id="3.90.1170.10">
    <property type="entry name" value="Ribosomal protein L10e/L16"/>
    <property type="match status" value="1"/>
</dbReference>
<sequence length="139" mass="15915">MLLQPKRMKYRKYQKNIQNKKKDNTYELAFGEYGIKAITNGYLPARTLEATKQVLNKKLKKAGKLWICVFPNIPRTEKPAEVRMGKGKGAVSFWVAQIPAGQILFELNTNTPELASQVQKIVNKMVNIPVRLIKREEAL</sequence>
<keyword evidence="5" id="KW-0496">Mitochondrion</keyword>
<dbReference type="InterPro" id="IPR047873">
    <property type="entry name" value="Ribosomal_uL16"/>
</dbReference>
<dbReference type="GO" id="GO:0032543">
    <property type="term" value="P:mitochondrial translation"/>
    <property type="evidence" value="ECO:0007669"/>
    <property type="project" value="TreeGrafter"/>
</dbReference>
<geneLocation type="mitochondrion" evidence="5"/>
<accession>A0A1S5R1U3</accession>
<dbReference type="AlphaFoldDB" id="A0A1S5R1U3"/>
<reference evidence="5" key="1">
    <citation type="journal article" date="2017" name="J. Phycol.">
        <title>Complete mitochondrial genomes of prasinophyte algae Pyramimonas parkeae and Cymbomonas tetramitiformis.</title>
        <authorList>
            <person name="Satjarak A."/>
            <person name="Burns J.A."/>
            <person name="Kim E."/>
            <person name="Graham L.E."/>
        </authorList>
    </citation>
    <scope>NUCLEOTIDE SEQUENCE</scope>
    <source>
        <strain evidence="5">NIES254</strain>
    </source>
</reference>
<gene>
    <name evidence="5" type="primary">rpl16</name>
</gene>
<comment type="similarity">
    <text evidence="1 4">Belongs to the universal ribosomal protein uL16 family.</text>
</comment>
<dbReference type="InterPro" id="IPR020798">
    <property type="entry name" value="Ribosomal_uL16_CS"/>
</dbReference>
<evidence type="ECO:0000256" key="1">
    <source>
        <dbReference type="ARBA" id="ARBA00008931"/>
    </source>
</evidence>
<evidence type="ECO:0000256" key="4">
    <source>
        <dbReference type="RuleBase" id="RU004413"/>
    </source>
</evidence>
<evidence type="ECO:0000256" key="2">
    <source>
        <dbReference type="ARBA" id="ARBA00022980"/>
    </source>
</evidence>
<name>A0A1S5R1U3_9CHLO</name>
<dbReference type="InterPro" id="IPR000114">
    <property type="entry name" value="Ribosomal_uL16_bact-type"/>
</dbReference>
<dbReference type="PANTHER" id="PTHR12220">
    <property type="entry name" value="50S/60S RIBOSOMAL PROTEIN L16"/>
    <property type="match status" value="1"/>
</dbReference>
<dbReference type="InterPro" id="IPR036920">
    <property type="entry name" value="Ribosomal_uL16_sf"/>
</dbReference>
<dbReference type="EMBL" id="KX013547">
    <property type="protein sequence ID" value="ANA57042.1"/>
    <property type="molecule type" value="Genomic_DNA"/>
</dbReference>
<proteinExistence type="inferred from homology"/>
<dbReference type="GO" id="GO:0003735">
    <property type="term" value="F:structural constituent of ribosome"/>
    <property type="evidence" value="ECO:0007669"/>
    <property type="project" value="InterPro"/>
</dbReference>
<dbReference type="GO" id="GO:0005762">
    <property type="term" value="C:mitochondrial large ribosomal subunit"/>
    <property type="evidence" value="ECO:0007669"/>
    <property type="project" value="TreeGrafter"/>
</dbReference>
<dbReference type="PROSITE" id="PS00701">
    <property type="entry name" value="RIBOSOMAL_L16_2"/>
    <property type="match status" value="1"/>
</dbReference>
<dbReference type="PRINTS" id="PR00060">
    <property type="entry name" value="RIBOSOMALL16"/>
</dbReference>
<dbReference type="SUPFAM" id="SSF54686">
    <property type="entry name" value="Ribosomal protein L16p/L10e"/>
    <property type="match status" value="1"/>
</dbReference>
<keyword evidence="3 4" id="KW-0687">Ribonucleoprotein</keyword>
<protein>
    <submittedName>
        <fullName evidence="5">Ribosomal protein L16</fullName>
    </submittedName>
</protein>
<dbReference type="Pfam" id="PF00252">
    <property type="entry name" value="Ribosomal_L16"/>
    <property type="match status" value="1"/>
</dbReference>
<evidence type="ECO:0000313" key="5">
    <source>
        <dbReference type="EMBL" id="ANA57042.1"/>
    </source>
</evidence>
<dbReference type="InterPro" id="IPR016180">
    <property type="entry name" value="Ribosomal_uL16_dom"/>
</dbReference>
<organism evidence="5">
    <name type="scientific">Pyramimonas parkeae</name>
    <dbReference type="NCBI Taxonomy" id="36894"/>
    <lineage>
        <taxon>Eukaryota</taxon>
        <taxon>Viridiplantae</taxon>
        <taxon>Chlorophyta</taxon>
        <taxon>Pyramimonadophyceae</taxon>
        <taxon>Pyramimonadales</taxon>
        <taxon>Pyramimonadaceae</taxon>
        <taxon>Pyramimonas</taxon>
        <taxon>Pyramimonas subgen. Trichocystis</taxon>
    </lineage>
</organism>
<keyword evidence="2 4" id="KW-0689">Ribosomal protein</keyword>
<dbReference type="PANTHER" id="PTHR12220:SF13">
    <property type="entry name" value="LARGE RIBOSOMAL SUBUNIT PROTEIN UL16M"/>
    <property type="match status" value="1"/>
</dbReference>
<dbReference type="CDD" id="cd01433">
    <property type="entry name" value="Ribosomal_L16_L10e"/>
    <property type="match status" value="1"/>
</dbReference>
<dbReference type="NCBIfam" id="TIGR01164">
    <property type="entry name" value="rplP_bact"/>
    <property type="match status" value="1"/>
</dbReference>